<dbReference type="EMBL" id="UGCV01000008">
    <property type="protein sequence ID" value="STJ21049.1"/>
    <property type="molecule type" value="Genomic_DNA"/>
</dbReference>
<keyword evidence="3 7" id="KW-0479">Metal-binding</keyword>
<evidence type="ECO:0000259" key="9">
    <source>
        <dbReference type="Pfam" id="PF01205"/>
    </source>
</evidence>
<protein>
    <submittedName>
        <fullName evidence="10">Xaa-Pro dipeptidase</fullName>
        <ecNumber evidence="10">3.4.13.9</ecNumber>
    </submittedName>
</protein>
<dbReference type="Pfam" id="PF01205">
    <property type="entry name" value="Impact_N"/>
    <property type="match status" value="1"/>
</dbReference>
<gene>
    <name evidence="10" type="primary">pepQ_1</name>
    <name evidence="10" type="ORF">NCTC9081_06672</name>
</gene>
<dbReference type="InterPro" id="IPR020568">
    <property type="entry name" value="Ribosomal_Su5_D2-typ_SF"/>
</dbReference>
<dbReference type="GO" id="GO:0006508">
    <property type="term" value="P:proteolysis"/>
    <property type="evidence" value="ECO:0007669"/>
    <property type="project" value="UniProtKB-KW"/>
</dbReference>
<dbReference type="InterPro" id="IPR036005">
    <property type="entry name" value="Creatinase/aminopeptidase-like"/>
</dbReference>
<dbReference type="PANTHER" id="PTHR43226">
    <property type="entry name" value="XAA-PRO AMINOPEPTIDASE 3"/>
    <property type="match status" value="1"/>
</dbReference>
<dbReference type="PROSITE" id="PS00491">
    <property type="entry name" value="PROLINE_PEPTIDASE"/>
    <property type="match status" value="1"/>
</dbReference>
<dbReference type="GO" id="GO:0046872">
    <property type="term" value="F:metal ion binding"/>
    <property type="evidence" value="ECO:0007669"/>
    <property type="project" value="UniProtKB-KW"/>
</dbReference>
<name>A0A376WC53_ECOLX</name>
<dbReference type="InterPro" id="IPR015796">
    <property type="entry name" value="Impact_YigZ-like"/>
</dbReference>
<comment type="cofactor">
    <cofactor evidence="1">
        <name>Mn(2+)</name>
        <dbReference type="ChEBI" id="CHEBI:29035"/>
    </cofactor>
</comment>
<evidence type="ECO:0000256" key="3">
    <source>
        <dbReference type="ARBA" id="ARBA00022723"/>
    </source>
</evidence>
<dbReference type="NCBIfam" id="NF010133">
    <property type="entry name" value="PRK13607.1"/>
    <property type="match status" value="1"/>
</dbReference>
<accession>A0A376WC53</accession>
<dbReference type="PANTHER" id="PTHR43226:SF8">
    <property type="entry name" value="XAA-PRO DIPEPTIDASE"/>
    <property type="match status" value="1"/>
</dbReference>
<dbReference type="GO" id="GO:0102009">
    <property type="term" value="F:proline dipeptidase activity"/>
    <property type="evidence" value="ECO:0007669"/>
    <property type="project" value="UniProtKB-EC"/>
</dbReference>
<keyword evidence="2" id="KW-0645">Protease</keyword>
<evidence type="ECO:0000313" key="11">
    <source>
        <dbReference type="Proteomes" id="UP000254716"/>
    </source>
</evidence>
<evidence type="ECO:0000256" key="6">
    <source>
        <dbReference type="ARBA" id="ARBA00023211"/>
    </source>
</evidence>
<feature type="domain" description="Impact N-terminal" evidence="9">
    <location>
        <begin position="332"/>
        <end position="432"/>
    </location>
</feature>
<proteinExistence type="inferred from homology"/>
<dbReference type="PROSITE" id="PS00910">
    <property type="entry name" value="UPF0029"/>
    <property type="match status" value="1"/>
</dbReference>
<evidence type="ECO:0000259" key="8">
    <source>
        <dbReference type="Pfam" id="PF00557"/>
    </source>
</evidence>
<dbReference type="AlphaFoldDB" id="A0A376WC53"/>
<organism evidence="10 11">
    <name type="scientific">Escherichia coli</name>
    <dbReference type="NCBI Taxonomy" id="562"/>
    <lineage>
        <taxon>Bacteria</taxon>
        <taxon>Pseudomonadati</taxon>
        <taxon>Pseudomonadota</taxon>
        <taxon>Gammaproteobacteria</taxon>
        <taxon>Enterobacterales</taxon>
        <taxon>Enterobacteriaceae</taxon>
        <taxon>Escherichia</taxon>
    </lineage>
</organism>
<evidence type="ECO:0000256" key="2">
    <source>
        <dbReference type="ARBA" id="ARBA00022670"/>
    </source>
</evidence>
<dbReference type="Pfam" id="PF00557">
    <property type="entry name" value="Peptidase_M24"/>
    <property type="match status" value="1"/>
</dbReference>
<evidence type="ECO:0000313" key="10">
    <source>
        <dbReference type="EMBL" id="STJ21049.1"/>
    </source>
</evidence>
<dbReference type="Proteomes" id="UP000254716">
    <property type="component" value="Unassembled WGS sequence"/>
</dbReference>
<keyword evidence="4 10" id="KW-0378">Hydrolase</keyword>
<keyword evidence="6" id="KW-0464">Manganese</keyword>
<evidence type="ECO:0000256" key="5">
    <source>
        <dbReference type="ARBA" id="ARBA00023049"/>
    </source>
</evidence>
<dbReference type="GO" id="GO:0005829">
    <property type="term" value="C:cytosol"/>
    <property type="evidence" value="ECO:0007669"/>
    <property type="project" value="TreeGrafter"/>
</dbReference>
<dbReference type="NCBIfam" id="TIGR00257">
    <property type="entry name" value="IMPACT_YIGZ"/>
    <property type="match status" value="1"/>
</dbReference>
<dbReference type="SUPFAM" id="SSF55920">
    <property type="entry name" value="Creatinase/aminopeptidase"/>
    <property type="match status" value="1"/>
</dbReference>
<dbReference type="GO" id="GO:0008237">
    <property type="term" value="F:metallopeptidase activity"/>
    <property type="evidence" value="ECO:0007669"/>
    <property type="project" value="UniProtKB-KW"/>
</dbReference>
<dbReference type="SUPFAM" id="SSF54211">
    <property type="entry name" value="Ribosomal protein S5 domain 2-like"/>
    <property type="match status" value="1"/>
</dbReference>
<keyword evidence="10" id="KW-0224">Dipeptidase</keyword>
<evidence type="ECO:0000256" key="7">
    <source>
        <dbReference type="RuleBase" id="RU000590"/>
    </source>
</evidence>
<dbReference type="Gene3D" id="3.90.230.10">
    <property type="entry name" value="Creatinase/methionine aminopeptidase superfamily"/>
    <property type="match status" value="1"/>
</dbReference>
<dbReference type="InterPro" id="IPR052433">
    <property type="entry name" value="X-Pro_dipept-like"/>
</dbReference>
<dbReference type="Gene3D" id="3.30.230.30">
    <property type="entry name" value="Impact, N-terminal domain"/>
    <property type="match status" value="1"/>
</dbReference>
<reference evidence="10 11" key="1">
    <citation type="submission" date="2018-06" db="EMBL/GenBank/DDBJ databases">
        <authorList>
            <consortium name="Pathogen Informatics"/>
            <person name="Doyle S."/>
        </authorList>
    </citation>
    <scope>NUCLEOTIDE SEQUENCE [LARGE SCALE GENOMIC DNA]</scope>
    <source>
        <strain evidence="10 11">NCTC9081</strain>
    </source>
</reference>
<keyword evidence="5" id="KW-0482">Metalloprotease</keyword>
<sequence>MPERALQLGIEASNINPKGVIDYLHYYRSFKTEYELACMREAQKMAVNGHRAAEEAFRSGMSEFDINIAYLTATGHRDTDVPYSNIVALNEHAAVLHYTKLDHQAPEEMRSFLLDAGAEYNGYAADLTRTWSAKSDNDYAQLVKDVNDEQLALIATMKAGVSYVDYHIQFHQRIAKLLRKHQIITDMSEEAMVENDLTGPFMPHGIGHPLGLQVHDVAGFMQDDSGTHLAAPARYPYLRCTRILQPGHGVNHRTGIYFIESLLAPWREGQFSKHFNWQKIEALKPFGGIRIEDNVVIHENNVGKHDPGSETGVMGKLVNSCRHRSRSLKRSKKSRFITLLAHTDGVEAAKAFVESVRAEHPDARHHCVAWVAGAPDDSQQLGFSDDGEPAGTAGKPMLAQLMGSGVGEITAVVVRYYGGILLGTGGLVKAYGGRRESGAAPANDPTQDTINRIYFAM</sequence>
<feature type="domain" description="Peptidase M24" evidence="8">
    <location>
        <begin position="37"/>
        <end position="299"/>
    </location>
</feature>
<dbReference type="InterPro" id="IPR000994">
    <property type="entry name" value="Pept_M24"/>
</dbReference>
<dbReference type="InterPro" id="IPR001498">
    <property type="entry name" value="Impact_N"/>
</dbReference>
<dbReference type="EC" id="3.4.13.9" evidence="10"/>
<dbReference type="InterPro" id="IPR036956">
    <property type="entry name" value="Impact_N_sf"/>
</dbReference>
<dbReference type="InterPro" id="IPR020569">
    <property type="entry name" value="UPF0029_Impact_CS"/>
</dbReference>
<dbReference type="GO" id="GO:0004177">
    <property type="term" value="F:aminopeptidase activity"/>
    <property type="evidence" value="ECO:0007669"/>
    <property type="project" value="TreeGrafter"/>
</dbReference>
<dbReference type="InterPro" id="IPR001131">
    <property type="entry name" value="Peptidase_M24B_aminopep-P_CS"/>
</dbReference>
<comment type="similarity">
    <text evidence="7">Belongs to the peptidase M24B family.</text>
</comment>
<evidence type="ECO:0000256" key="1">
    <source>
        <dbReference type="ARBA" id="ARBA00001936"/>
    </source>
</evidence>
<evidence type="ECO:0000256" key="4">
    <source>
        <dbReference type="ARBA" id="ARBA00022801"/>
    </source>
</evidence>